<sequence length="437" mass="47598">MSSSRLNSLDDSPVHHERHALPPSVEAKRAQRASSSSPSRPTHLSPPPLHHRAGADELLVGPSNTSLASQPYYDAASFIGTCIEVELTEGQEEEDVPLFTRPDFGGHGSVEQVEDVGAASPKQGKRKASQRMSTTFESVVGLGRTFKRRVSSLWSGKEGGSKRKDSRWMSLEGGQWTEQVGELGSRPPVFGVAGPAGRNNPYPSRPWFVNARAAELSRRTSGHWTPFESDGRSTRGLLEEEVGSPRTRRSVSEQSFHTARMESLERTVARVMGGEGTAVAVTAVAGPEDDETPQAAKPRGESMVETGYTLAHHLENAQKNGRFDQDRIARRFAGEENGAAQEHTVESPAVEEENLHGGRDQAVHSTEELIESNNRKNSTIWSFFTRGRQSSQPPEPRPSVSAVEQEEQERPRSSFGAELARVAGAVGTSMSQAPVMF</sequence>
<feature type="compositionally biased region" description="Polar residues" evidence="1">
    <location>
        <begin position="1"/>
        <end position="10"/>
    </location>
</feature>
<organism evidence="2 3">
    <name type="scientific">Zasmidium cellare</name>
    <name type="common">Wine cellar mold</name>
    <name type="synonym">Racodium cellare</name>
    <dbReference type="NCBI Taxonomy" id="395010"/>
    <lineage>
        <taxon>Eukaryota</taxon>
        <taxon>Fungi</taxon>
        <taxon>Dikarya</taxon>
        <taxon>Ascomycota</taxon>
        <taxon>Pezizomycotina</taxon>
        <taxon>Dothideomycetes</taxon>
        <taxon>Dothideomycetidae</taxon>
        <taxon>Mycosphaerellales</taxon>
        <taxon>Mycosphaerellaceae</taxon>
        <taxon>Zasmidium</taxon>
    </lineage>
</organism>
<feature type="region of interest" description="Disordered" evidence="1">
    <location>
        <begin position="335"/>
        <end position="416"/>
    </location>
</feature>
<evidence type="ECO:0000256" key="1">
    <source>
        <dbReference type="SAM" id="MobiDB-lite"/>
    </source>
</evidence>
<comment type="caution">
    <text evidence="2">The sequence shown here is derived from an EMBL/GenBank/DDBJ whole genome shotgun (WGS) entry which is preliminary data.</text>
</comment>
<feature type="compositionally biased region" description="Polar residues" evidence="1">
    <location>
        <begin position="371"/>
        <end position="382"/>
    </location>
</feature>
<feature type="region of interest" description="Disordered" evidence="1">
    <location>
        <begin position="218"/>
        <end position="262"/>
    </location>
</feature>
<keyword evidence="3" id="KW-1185">Reference proteome</keyword>
<feature type="region of interest" description="Disordered" evidence="1">
    <location>
        <begin position="1"/>
        <end position="66"/>
    </location>
</feature>
<feature type="compositionally biased region" description="Basic and acidic residues" evidence="1">
    <location>
        <begin position="353"/>
        <end position="367"/>
    </location>
</feature>
<dbReference type="Proteomes" id="UP001305779">
    <property type="component" value="Unassembled WGS sequence"/>
</dbReference>
<feature type="compositionally biased region" description="Low complexity" evidence="1">
    <location>
        <begin position="34"/>
        <end position="43"/>
    </location>
</feature>
<name>A0ABR0F1J9_ZASCE</name>
<gene>
    <name evidence="2" type="ORF">PRZ48_001472</name>
</gene>
<feature type="region of interest" description="Disordered" evidence="1">
    <location>
        <begin position="179"/>
        <end position="204"/>
    </location>
</feature>
<proteinExistence type="predicted"/>
<evidence type="ECO:0000313" key="2">
    <source>
        <dbReference type="EMBL" id="KAK4507737.1"/>
    </source>
</evidence>
<accession>A0ABR0F1J9</accession>
<feature type="region of interest" description="Disordered" evidence="1">
    <location>
        <begin position="93"/>
        <end position="133"/>
    </location>
</feature>
<reference evidence="2 3" key="1">
    <citation type="journal article" date="2023" name="G3 (Bethesda)">
        <title>A chromosome-level genome assembly of Zasmidium syzygii isolated from banana leaves.</title>
        <authorList>
            <person name="van Westerhoven A.C."/>
            <person name="Mehrabi R."/>
            <person name="Talebi R."/>
            <person name="Steentjes M.B.F."/>
            <person name="Corcolon B."/>
            <person name="Chong P.A."/>
            <person name="Kema G.H.J."/>
            <person name="Seidl M.F."/>
        </authorList>
    </citation>
    <scope>NUCLEOTIDE SEQUENCE [LARGE SCALE GENOMIC DNA]</scope>
    <source>
        <strain evidence="2 3">P124</strain>
    </source>
</reference>
<evidence type="ECO:0000313" key="3">
    <source>
        <dbReference type="Proteomes" id="UP001305779"/>
    </source>
</evidence>
<protein>
    <submittedName>
        <fullName evidence="2">Uncharacterized protein</fullName>
    </submittedName>
</protein>
<dbReference type="EMBL" id="JAXOVC010000001">
    <property type="protein sequence ID" value="KAK4507737.1"/>
    <property type="molecule type" value="Genomic_DNA"/>
</dbReference>